<comment type="pathway">
    <text evidence="2">Cofactor biosynthesis; NAD(+) biosynthesis; deamido-NAD(+) from nicotinate D-ribonucleotide: step 1/1.</text>
</comment>
<feature type="region of interest" description="Disordered" evidence="12">
    <location>
        <begin position="362"/>
        <end position="389"/>
    </location>
</feature>
<keyword evidence="5 11" id="KW-0808">Transferase</keyword>
<keyword evidence="15" id="KW-1185">Reference proteome</keyword>
<keyword evidence="6 11" id="KW-0548">Nucleotidyltransferase</keyword>
<dbReference type="GO" id="GO:0009435">
    <property type="term" value="P:NAD+ biosynthetic process"/>
    <property type="evidence" value="ECO:0007669"/>
    <property type="project" value="InterPro"/>
</dbReference>
<proteinExistence type="inferred from homology"/>
<dbReference type="EC" id="2.7.7.18" evidence="11"/>
<evidence type="ECO:0000256" key="11">
    <source>
        <dbReference type="RuleBase" id="RU362021"/>
    </source>
</evidence>
<evidence type="ECO:0000256" key="8">
    <source>
        <dbReference type="ARBA" id="ARBA00022840"/>
    </source>
</evidence>
<accession>A0AAD9K071</accession>
<evidence type="ECO:0000256" key="5">
    <source>
        <dbReference type="ARBA" id="ARBA00022679"/>
    </source>
</evidence>
<feature type="domain" description="Cytidyltransferase-like" evidence="13">
    <location>
        <begin position="10"/>
        <end position="160"/>
    </location>
</feature>
<evidence type="ECO:0000313" key="14">
    <source>
        <dbReference type="EMBL" id="KAK2162451.1"/>
    </source>
</evidence>
<dbReference type="Gene3D" id="3.40.50.620">
    <property type="entry name" value="HUPs"/>
    <property type="match status" value="1"/>
</dbReference>
<comment type="similarity">
    <text evidence="3 11">Belongs to the eukaryotic NMN adenylyltransferase family.</text>
</comment>
<dbReference type="InterPro" id="IPR045094">
    <property type="entry name" value="NMNAT_euk"/>
</dbReference>
<comment type="caution">
    <text evidence="14">The sequence shown here is derived from an EMBL/GenBank/DDBJ whole genome shotgun (WGS) entry which is preliminary data.</text>
</comment>
<dbReference type="GO" id="GO:0004515">
    <property type="term" value="F:nicotinate-nucleotide adenylyltransferase activity"/>
    <property type="evidence" value="ECO:0007669"/>
    <property type="project" value="UniProtKB-EC"/>
</dbReference>
<comment type="catalytic activity">
    <reaction evidence="11">
        <text>beta-nicotinamide D-ribonucleotide + ATP + H(+) = diphosphate + NAD(+)</text>
        <dbReference type="Rhea" id="RHEA:21360"/>
        <dbReference type="ChEBI" id="CHEBI:14649"/>
        <dbReference type="ChEBI" id="CHEBI:15378"/>
        <dbReference type="ChEBI" id="CHEBI:30616"/>
        <dbReference type="ChEBI" id="CHEBI:33019"/>
        <dbReference type="ChEBI" id="CHEBI:57540"/>
        <dbReference type="EC" id="2.7.7.1"/>
    </reaction>
</comment>
<dbReference type="FunFam" id="3.40.50.620:FF:000181">
    <property type="entry name" value="Nicotinamide/nicotinic acid mononucleotide adenylyltransferase 3"/>
    <property type="match status" value="1"/>
</dbReference>
<dbReference type="GO" id="GO:0000309">
    <property type="term" value="F:nicotinamide-nucleotide adenylyltransferase activity"/>
    <property type="evidence" value="ECO:0007669"/>
    <property type="project" value="UniProtKB-EC"/>
</dbReference>
<protein>
    <recommendedName>
        <fullName evidence="11">Nicotinamide-nucleotide adenylyltransferase</fullName>
        <ecNumber evidence="11">2.7.7.1</ecNumber>
        <ecNumber evidence="11">2.7.7.18</ecNumber>
    </recommendedName>
</protein>
<dbReference type="AlphaFoldDB" id="A0AAD9K071"/>
<comment type="pathway">
    <text evidence="1 11">Cofactor biosynthesis; NAD(+) biosynthesis; NAD(+) from nicotinamide D-ribonucleotide: step 1/1.</text>
</comment>
<comment type="catalytic activity">
    <reaction evidence="10 11">
        <text>nicotinate beta-D-ribonucleotide + ATP + H(+) = deamido-NAD(+) + diphosphate</text>
        <dbReference type="Rhea" id="RHEA:22860"/>
        <dbReference type="ChEBI" id="CHEBI:15378"/>
        <dbReference type="ChEBI" id="CHEBI:30616"/>
        <dbReference type="ChEBI" id="CHEBI:33019"/>
        <dbReference type="ChEBI" id="CHEBI:57502"/>
        <dbReference type="ChEBI" id="CHEBI:58437"/>
        <dbReference type="EC" id="2.7.7.18"/>
    </reaction>
</comment>
<dbReference type="Proteomes" id="UP001208570">
    <property type="component" value="Unassembled WGS sequence"/>
</dbReference>
<evidence type="ECO:0000256" key="10">
    <source>
        <dbReference type="ARBA" id="ARBA00048721"/>
    </source>
</evidence>
<gene>
    <name evidence="14" type="ORF">LSH36_98g02018</name>
</gene>
<organism evidence="14 15">
    <name type="scientific">Paralvinella palmiformis</name>
    <dbReference type="NCBI Taxonomy" id="53620"/>
    <lineage>
        <taxon>Eukaryota</taxon>
        <taxon>Metazoa</taxon>
        <taxon>Spiralia</taxon>
        <taxon>Lophotrochozoa</taxon>
        <taxon>Annelida</taxon>
        <taxon>Polychaeta</taxon>
        <taxon>Sedentaria</taxon>
        <taxon>Canalipalpata</taxon>
        <taxon>Terebellida</taxon>
        <taxon>Terebelliformia</taxon>
        <taxon>Alvinellidae</taxon>
        <taxon>Paralvinella</taxon>
    </lineage>
</organism>
<dbReference type="EMBL" id="JAODUP010000098">
    <property type="protein sequence ID" value="KAK2162451.1"/>
    <property type="molecule type" value="Genomic_DNA"/>
</dbReference>
<sequence length="415" mass="48079">MCSPTRIILLACGSFNPITNMHLRMFELARDALHRSGRYQVIGGIISPVSDAYNKKDLASAKHRCAMIRLSLKSSDWIRLEPWESEQEVWSTTLKVLRHHKEQRQDTSTQIRLLCGADLLESFGIPGLWKDKDIEEILNKYGLVCISRSGSNPEKFIYEHDILSKYQVAPVSQEMVCWAANIQPRVQIQVTPMSARRALRRGESVKYLVHDPVIDYVKTHNLYGAGENEDFCRMYEPATCKQAPQCEYSPTWDTPPSDPSPKRKSPLKFFQRFNWIINRILKLTVLSWDYQCYPRSISPVPFHGQLLTNQRLSPTRVYYRTVHDSYVSRSVDSDTSSRSHGHRSYRRYRELNLDEEHRRRDYRRDSSLDSLDSDHSFPRSPHSPRRGVTCIGADLSGLVRRVRGMRVTMTPETCV</sequence>
<reference evidence="14" key="1">
    <citation type="journal article" date="2023" name="Mol. Biol. Evol.">
        <title>Third-Generation Sequencing Reveals the Adaptive Role of the Epigenome in Three Deep-Sea Polychaetes.</title>
        <authorList>
            <person name="Perez M."/>
            <person name="Aroh O."/>
            <person name="Sun Y."/>
            <person name="Lan Y."/>
            <person name="Juniper S.K."/>
            <person name="Young C.R."/>
            <person name="Angers B."/>
            <person name="Qian P.Y."/>
        </authorList>
    </citation>
    <scope>NUCLEOTIDE SEQUENCE</scope>
    <source>
        <strain evidence="14">P08H-3</strain>
    </source>
</reference>
<keyword evidence="4 11" id="KW-0662">Pyridine nucleotide biosynthesis</keyword>
<dbReference type="Pfam" id="PF01467">
    <property type="entry name" value="CTP_transf_like"/>
    <property type="match status" value="1"/>
</dbReference>
<dbReference type="CDD" id="cd09286">
    <property type="entry name" value="NMNAT_Eukarya"/>
    <property type="match status" value="1"/>
</dbReference>
<evidence type="ECO:0000256" key="9">
    <source>
        <dbReference type="ARBA" id="ARBA00023027"/>
    </source>
</evidence>
<feature type="compositionally biased region" description="Basic and acidic residues" evidence="12">
    <location>
        <begin position="362"/>
        <end position="377"/>
    </location>
</feature>
<evidence type="ECO:0000256" key="4">
    <source>
        <dbReference type="ARBA" id="ARBA00022642"/>
    </source>
</evidence>
<dbReference type="InterPro" id="IPR051182">
    <property type="entry name" value="Euk_NMN_adenylyltrnsfrase"/>
</dbReference>
<dbReference type="NCBIfam" id="TIGR00482">
    <property type="entry name" value="nicotinate (nicotinamide) nucleotide adenylyltransferase"/>
    <property type="match status" value="1"/>
</dbReference>
<dbReference type="PANTHER" id="PTHR12039">
    <property type="entry name" value="NICOTINAMIDE MONONUCLEOTIDE ADENYLYLTRANSFERASE"/>
    <property type="match status" value="1"/>
</dbReference>
<dbReference type="SUPFAM" id="SSF52374">
    <property type="entry name" value="Nucleotidylyl transferase"/>
    <property type="match status" value="1"/>
</dbReference>
<evidence type="ECO:0000256" key="3">
    <source>
        <dbReference type="ARBA" id="ARBA00007064"/>
    </source>
</evidence>
<evidence type="ECO:0000256" key="7">
    <source>
        <dbReference type="ARBA" id="ARBA00022741"/>
    </source>
</evidence>
<evidence type="ECO:0000313" key="15">
    <source>
        <dbReference type="Proteomes" id="UP001208570"/>
    </source>
</evidence>
<evidence type="ECO:0000256" key="12">
    <source>
        <dbReference type="SAM" id="MobiDB-lite"/>
    </source>
</evidence>
<dbReference type="InterPro" id="IPR005248">
    <property type="entry name" value="NadD/NMNAT"/>
</dbReference>
<dbReference type="GO" id="GO:0005524">
    <property type="term" value="F:ATP binding"/>
    <property type="evidence" value="ECO:0007669"/>
    <property type="project" value="UniProtKB-KW"/>
</dbReference>
<evidence type="ECO:0000256" key="2">
    <source>
        <dbReference type="ARBA" id="ARBA00005019"/>
    </source>
</evidence>
<keyword evidence="7 11" id="KW-0547">Nucleotide-binding</keyword>
<dbReference type="PANTHER" id="PTHR12039:SF0">
    <property type="entry name" value="NICOTINAMIDE-NUCLEOTIDE ADENYLYLTRANSFERASE"/>
    <property type="match status" value="1"/>
</dbReference>
<dbReference type="InterPro" id="IPR004821">
    <property type="entry name" value="Cyt_trans-like"/>
</dbReference>
<keyword evidence="8 11" id="KW-0067">ATP-binding</keyword>
<evidence type="ECO:0000259" key="13">
    <source>
        <dbReference type="Pfam" id="PF01467"/>
    </source>
</evidence>
<name>A0AAD9K071_9ANNE</name>
<evidence type="ECO:0000256" key="1">
    <source>
        <dbReference type="ARBA" id="ARBA00004658"/>
    </source>
</evidence>
<dbReference type="InterPro" id="IPR014729">
    <property type="entry name" value="Rossmann-like_a/b/a_fold"/>
</dbReference>
<evidence type="ECO:0000256" key="6">
    <source>
        <dbReference type="ARBA" id="ARBA00022695"/>
    </source>
</evidence>
<keyword evidence="9 11" id="KW-0520">NAD</keyword>
<dbReference type="EC" id="2.7.7.1" evidence="11"/>